<keyword evidence="3" id="KW-1185">Reference proteome</keyword>
<keyword evidence="1" id="KW-0812">Transmembrane</keyword>
<dbReference type="InterPro" id="IPR011990">
    <property type="entry name" value="TPR-like_helical_dom_sf"/>
</dbReference>
<protein>
    <submittedName>
        <fullName evidence="2">Tetratricopeptide (TPR) repeat protein</fullName>
    </submittedName>
</protein>
<dbReference type="EMBL" id="JACHXU010000020">
    <property type="protein sequence ID" value="MBB3209080.1"/>
    <property type="molecule type" value="Genomic_DNA"/>
</dbReference>
<accession>A0A7W5H8H4</accession>
<keyword evidence="1" id="KW-1133">Transmembrane helix</keyword>
<keyword evidence="1" id="KW-0472">Membrane</keyword>
<evidence type="ECO:0000256" key="1">
    <source>
        <dbReference type="SAM" id="Phobius"/>
    </source>
</evidence>
<feature type="transmembrane region" description="Helical" evidence="1">
    <location>
        <begin position="150"/>
        <end position="173"/>
    </location>
</feature>
<evidence type="ECO:0000313" key="2">
    <source>
        <dbReference type="EMBL" id="MBB3209080.1"/>
    </source>
</evidence>
<feature type="transmembrane region" description="Helical" evidence="1">
    <location>
        <begin position="89"/>
        <end position="106"/>
    </location>
</feature>
<sequence length="414" mass="45986">MEITQTEINVRKRGGSMIKASSSHQFRWLIFAAITIAAATLTCGQLATPSGVTRLFARWDVLMVALFAAAPVTLMIVSRVECTNRKQNAVACLGVIIAAVIVLQLSSSLEIINRHGLIVASLSRSTVACAVTLVVVMLTRVIATASQSPLFLESSWAAKLTLISIALLVPAAYVDSVAEGSRIELEKALQSRRFALAKQHAEMLMQLHPNTEIQDRPLDALSVELDALVKDLDSATQHPLPRRPSSSELGQRVMILMQLDRNEEAIRLLSPLTHGPRFEPISLDYLGLCFQRLERFEESLHAYQAAVTYWKSQAMNERSRASLASAWKGVGFAARRLNHRRTEEHAYQQLVELAPTAENHMLLAQCYREHQKTRLASEHTTRAVQLAPEMQAQSDSMLSSMSTDHFGCWLVPRR</sequence>
<organism evidence="2 3">
    <name type="scientific">Aporhodopirellula rubra</name>
    <dbReference type="NCBI Taxonomy" id="980271"/>
    <lineage>
        <taxon>Bacteria</taxon>
        <taxon>Pseudomonadati</taxon>
        <taxon>Planctomycetota</taxon>
        <taxon>Planctomycetia</taxon>
        <taxon>Pirellulales</taxon>
        <taxon>Pirellulaceae</taxon>
        <taxon>Aporhodopirellula</taxon>
    </lineage>
</organism>
<dbReference type="SUPFAM" id="SSF48452">
    <property type="entry name" value="TPR-like"/>
    <property type="match status" value="1"/>
</dbReference>
<dbReference type="Proteomes" id="UP000536179">
    <property type="component" value="Unassembled WGS sequence"/>
</dbReference>
<name>A0A7W5H8H4_9BACT</name>
<reference evidence="2 3" key="1">
    <citation type="submission" date="2020-08" db="EMBL/GenBank/DDBJ databases">
        <title>Genomic Encyclopedia of Type Strains, Phase III (KMG-III): the genomes of soil and plant-associated and newly described type strains.</title>
        <authorList>
            <person name="Whitman W."/>
        </authorList>
    </citation>
    <scope>NUCLEOTIDE SEQUENCE [LARGE SCALE GENOMIC DNA]</scope>
    <source>
        <strain evidence="2 3">CECT 8075</strain>
    </source>
</reference>
<comment type="caution">
    <text evidence="2">The sequence shown here is derived from an EMBL/GenBank/DDBJ whole genome shotgun (WGS) entry which is preliminary data.</text>
</comment>
<gene>
    <name evidence="2" type="ORF">FHS27_004916</name>
</gene>
<feature type="transmembrane region" description="Helical" evidence="1">
    <location>
        <begin position="118"/>
        <end position="138"/>
    </location>
</feature>
<dbReference type="InterPro" id="IPR019734">
    <property type="entry name" value="TPR_rpt"/>
</dbReference>
<feature type="transmembrane region" description="Helical" evidence="1">
    <location>
        <begin position="26"/>
        <end position="47"/>
    </location>
</feature>
<dbReference type="AlphaFoldDB" id="A0A7W5H8H4"/>
<dbReference type="RefSeq" id="WP_246420650.1">
    <property type="nucleotide sequence ID" value="NZ_JACHXU010000020.1"/>
</dbReference>
<feature type="transmembrane region" description="Helical" evidence="1">
    <location>
        <begin position="59"/>
        <end position="77"/>
    </location>
</feature>
<evidence type="ECO:0000313" key="3">
    <source>
        <dbReference type="Proteomes" id="UP000536179"/>
    </source>
</evidence>
<proteinExistence type="predicted"/>
<dbReference type="SMART" id="SM00028">
    <property type="entry name" value="TPR"/>
    <property type="match status" value="2"/>
</dbReference>
<dbReference type="Gene3D" id="1.25.40.10">
    <property type="entry name" value="Tetratricopeptide repeat domain"/>
    <property type="match status" value="1"/>
</dbReference>